<dbReference type="AlphaFoldDB" id="A0A174URI8"/>
<sequence>MKLKIKLLAGFLLLCNTLMAQERSPTREASSLFSLPPFERAVRCIKFYEGFHQKRHYPYIGYGHRLLPGERLTWRLTEKQADSLLRSDLRKLCALFRSYGKDSLLLATLSYNVGPYKVLGNSSIPESRLIKKIKAGNRNFQKEYLDFSRYKGKVVASISRRRWTELKLLLQS</sequence>
<dbReference type="Proteomes" id="UP000095657">
    <property type="component" value="Unassembled WGS sequence"/>
</dbReference>
<keyword evidence="3" id="KW-0378">Hydrolase</keyword>
<evidence type="ECO:0000256" key="3">
    <source>
        <dbReference type="RuleBase" id="RU003788"/>
    </source>
</evidence>
<evidence type="ECO:0000313" key="6">
    <source>
        <dbReference type="Proteomes" id="UP000095657"/>
    </source>
</evidence>
<dbReference type="InterPro" id="IPR023346">
    <property type="entry name" value="Lysozyme-like_dom_sf"/>
</dbReference>
<gene>
    <name evidence="5" type="ORF">ERS852494_04438</name>
</gene>
<dbReference type="GO" id="GO:0003796">
    <property type="term" value="F:lysozyme activity"/>
    <property type="evidence" value="ECO:0007669"/>
    <property type="project" value="UniProtKB-EC"/>
</dbReference>
<keyword evidence="4" id="KW-0732">Signal</keyword>
<dbReference type="GO" id="GO:0042742">
    <property type="term" value="P:defense response to bacterium"/>
    <property type="evidence" value="ECO:0007669"/>
    <property type="project" value="UniProtKB-KW"/>
</dbReference>
<accession>A0A174URI8</accession>
<protein>
    <recommendedName>
        <fullName evidence="3">Lysozyme</fullName>
        <ecNumber evidence="3">3.2.1.17</ecNumber>
    </recommendedName>
</protein>
<dbReference type="EMBL" id="CZAI01000021">
    <property type="protein sequence ID" value="CUQ24832.1"/>
    <property type="molecule type" value="Genomic_DNA"/>
</dbReference>
<dbReference type="GO" id="GO:0031640">
    <property type="term" value="P:killing of cells of another organism"/>
    <property type="evidence" value="ECO:0007669"/>
    <property type="project" value="UniProtKB-KW"/>
</dbReference>
<comment type="catalytic activity">
    <reaction evidence="3">
        <text>Hydrolysis of (1-&gt;4)-beta-linkages between N-acetylmuramic acid and N-acetyl-D-glucosamine residues in a peptidoglycan and between N-acetyl-D-glucosamine residues in chitodextrins.</text>
        <dbReference type="EC" id="3.2.1.17"/>
    </reaction>
</comment>
<dbReference type="STRING" id="47678.ERS852494_04438"/>
<dbReference type="SUPFAM" id="SSF53955">
    <property type="entry name" value="Lysozyme-like"/>
    <property type="match status" value="1"/>
</dbReference>
<feature type="signal peptide" evidence="4">
    <location>
        <begin position="1"/>
        <end position="20"/>
    </location>
</feature>
<dbReference type="InterPro" id="IPR023347">
    <property type="entry name" value="Lysozyme_dom_sf"/>
</dbReference>
<reference evidence="5 6" key="1">
    <citation type="submission" date="2015-09" db="EMBL/GenBank/DDBJ databases">
        <authorList>
            <consortium name="Pathogen Informatics"/>
        </authorList>
    </citation>
    <scope>NUCLEOTIDE SEQUENCE [LARGE SCALE GENOMIC DNA]</scope>
    <source>
        <strain evidence="5 6">2789STDY5834880</strain>
    </source>
</reference>
<feature type="chain" id="PRO_5008035017" description="Lysozyme" evidence="4">
    <location>
        <begin position="21"/>
        <end position="172"/>
    </location>
</feature>
<dbReference type="Gene3D" id="1.10.530.40">
    <property type="match status" value="1"/>
</dbReference>
<dbReference type="GO" id="GO:0016998">
    <property type="term" value="P:cell wall macromolecule catabolic process"/>
    <property type="evidence" value="ECO:0007669"/>
    <property type="project" value="InterPro"/>
</dbReference>
<keyword evidence="1 3" id="KW-0929">Antimicrobial</keyword>
<comment type="similarity">
    <text evidence="3">Belongs to the glycosyl hydrolase 24 family.</text>
</comment>
<keyword evidence="2 3" id="KW-0081">Bacteriolytic enzyme</keyword>
<dbReference type="Pfam" id="PF00959">
    <property type="entry name" value="Phage_lysozyme"/>
    <property type="match status" value="1"/>
</dbReference>
<name>A0A174URI8_9BACE</name>
<proteinExistence type="inferred from homology"/>
<dbReference type="InterPro" id="IPR002196">
    <property type="entry name" value="Glyco_hydro_24"/>
</dbReference>
<evidence type="ECO:0000256" key="4">
    <source>
        <dbReference type="SAM" id="SignalP"/>
    </source>
</evidence>
<organism evidence="5 6">
    <name type="scientific">Bacteroides caccae</name>
    <dbReference type="NCBI Taxonomy" id="47678"/>
    <lineage>
        <taxon>Bacteria</taxon>
        <taxon>Pseudomonadati</taxon>
        <taxon>Bacteroidota</taxon>
        <taxon>Bacteroidia</taxon>
        <taxon>Bacteroidales</taxon>
        <taxon>Bacteroidaceae</taxon>
        <taxon>Bacteroides</taxon>
    </lineage>
</organism>
<evidence type="ECO:0000313" key="5">
    <source>
        <dbReference type="EMBL" id="CUQ24832.1"/>
    </source>
</evidence>
<keyword evidence="3" id="KW-0326">Glycosidase</keyword>
<evidence type="ECO:0000256" key="2">
    <source>
        <dbReference type="ARBA" id="ARBA00022638"/>
    </source>
</evidence>
<evidence type="ECO:0000256" key="1">
    <source>
        <dbReference type="ARBA" id="ARBA00022529"/>
    </source>
</evidence>
<dbReference type="EC" id="3.2.1.17" evidence="3"/>
<dbReference type="GO" id="GO:0009253">
    <property type="term" value="P:peptidoglycan catabolic process"/>
    <property type="evidence" value="ECO:0007669"/>
    <property type="project" value="InterPro"/>
</dbReference>